<dbReference type="GO" id="GO:0000166">
    <property type="term" value="F:nucleotide binding"/>
    <property type="evidence" value="ECO:0007669"/>
    <property type="project" value="InterPro"/>
</dbReference>
<feature type="transmembrane region" description="Helical" evidence="2">
    <location>
        <begin position="388"/>
        <end position="412"/>
    </location>
</feature>
<evidence type="ECO:0008006" key="5">
    <source>
        <dbReference type="Google" id="ProtNLM"/>
    </source>
</evidence>
<dbReference type="InterPro" id="IPR023299">
    <property type="entry name" value="ATPase_P-typ_cyto_dom_N"/>
</dbReference>
<feature type="region of interest" description="Disordered" evidence="1">
    <location>
        <begin position="1466"/>
        <end position="1505"/>
    </location>
</feature>
<name>A0A423T2J7_PENVA</name>
<feature type="transmembrane region" description="Helical" evidence="2">
    <location>
        <begin position="137"/>
        <end position="159"/>
    </location>
</feature>
<feature type="transmembrane region" description="Helical" evidence="2">
    <location>
        <begin position="1333"/>
        <end position="1353"/>
    </location>
</feature>
<feature type="transmembrane region" description="Helical" evidence="2">
    <location>
        <begin position="165"/>
        <end position="187"/>
    </location>
</feature>
<dbReference type="STRING" id="6689.A0A423T2J7"/>
<proteinExistence type="predicted"/>
<reference evidence="3 4" key="2">
    <citation type="submission" date="2019-01" db="EMBL/GenBank/DDBJ databases">
        <title>The decoding of complex shrimp genome reveals the adaptation for benthos swimmer, frequently molting mechanism and breeding impact on genome.</title>
        <authorList>
            <person name="Sun Y."/>
            <person name="Gao Y."/>
            <person name="Yu Y."/>
        </authorList>
    </citation>
    <scope>NUCLEOTIDE SEQUENCE [LARGE SCALE GENOMIC DNA]</scope>
    <source>
        <tissue evidence="3">Muscle</tissue>
    </source>
</reference>
<feature type="transmembrane region" description="Helical" evidence="2">
    <location>
        <begin position="1254"/>
        <end position="1276"/>
    </location>
</feature>
<dbReference type="PANTHER" id="PTHR13219">
    <property type="entry name" value="TRANSMEMBRANE PROTEIN 94"/>
    <property type="match status" value="1"/>
</dbReference>
<dbReference type="InterPro" id="IPR023298">
    <property type="entry name" value="ATPase_P-typ_TM_dom_sf"/>
</dbReference>
<dbReference type="Gene3D" id="1.20.1110.10">
    <property type="entry name" value="Calcium-transporting ATPase, transmembrane domain"/>
    <property type="match status" value="1"/>
</dbReference>
<evidence type="ECO:0000313" key="4">
    <source>
        <dbReference type="Proteomes" id="UP000283509"/>
    </source>
</evidence>
<reference evidence="3 4" key="1">
    <citation type="submission" date="2018-04" db="EMBL/GenBank/DDBJ databases">
        <authorList>
            <person name="Zhang X."/>
            <person name="Yuan J."/>
            <person name="Li F."/>
            <person name="Xiang J."/>
        </authorList>
    </citation>
    <scope>NUCLEOTIDE SEQUENCE [LARGE SCALE GENOMIC DNA]</scope>
    <source>
        <tissue evidence="3">Muscle</tissue>
    </source>
</reference>
<gene>
    <name evidence="3" type="ORF">C7M84_011008</name>
</gene>
<accession>A0A423T2J7</accession>
<sequence>MIRIKENGALRSRSANLCQTTRSLLLGLRSQPDDGKGSQLISVNTDCVPYQAEVVATRWTRNENVYALPRIKISTNRNWEMASCSDGLTTHEALARLHEDISSALEEYQKSEAEKNKGFGQKSVNYEAFHRKSYLSVFRWTSALALIVEGIVLLVAYAARSDPKYQYLPAESFFIFAAVILNVYLVWWDTRLRHKELPHQTQNILRDLKEYQSTVLWSAENYPHLHSPLSPCITLQWTLRDGNTVNLPWSLLVQGDVILLKPGQKVPAKCKPLQESGTGGSGELHLGDIYSPSLEGIGEGFSSPKARTPLKPQPHLVLETPYITNLRIVLAEALNRPITVFNKQRFLIFSWAMETVILPVVVILMLIINTLRVYYGGWVGHWSEVLLIGPVCVALPLIPLGLPLVWLTLNWLGIARILTMYHHAKHMQSDPVEDPFEDAELEALHLSEISVKWVELRRHFILTALGREPTPIRTANVLHVLASVTNLCCVDKKGVLSWPNPTAEKVFFLKNRAHNNLASSVPSLYGDDDLFQDAKREKVISPQLTKESESVLMSLTHDHQTAFGLQFDDPMWRRYLLSLKPLGLNILLNTCNPATQDQYTRFCSHITCEAMYNEDLVPVSQRRCLCELAKQIGFSEQAQEPFELEHQLSTFRHVPPDMACKDRLAKSLMITKLKFPFPHMVSVLMRDRASRKLELMSQGTADIILDSCTDYWDGYDICPLTEKDRKKILDFYHRTSLSAYCTAFSYRPTSCVVRENLSSFYMELPIDPSHLYSAARTPTPHISTEALFGDEEHTEYEEIDDIDDAFRMQCKQIFIGMVTMQYQAKTDMVQMIEQLDLSCIRFVHFSKENELRSRVFSEKMGLESGWNCHISLLSDRTRTESGNSSRTGQAASVKTSGLTLYRQSTEDVNSPDLSKTRFRSSLEVSRALSHSAPSAINLDVAQVKFDEEVSVCSNSSQSQTSYLEEVEEHRLEGFAYDCNAGTSEECIMLNEEDQMYDHVDPVCEQHSHLSGQSRSRSPSRVTDSTEHSTSFNFDMSNRARLPKGIENIKPHLENVDNVPLLVSLFTDCTPPATRAMLSIMQEYTEVVMVMGSSANADNIRLFMQADASLSVDPLYPQVCMREPVFVRPPPSKGPSPTDIARILNSLPCSLSFHRDDKVSLVHLIMESRHYMQQVVSCLQFWSCCCVSLTILQLLAATAALPPLLSSGDIVWLVCVVIPILSVSLVAAPTNPAVMNQATGKNSVVLNKQMVRYVFLYYICKFVPSVAVILLCGGLTLESFCRDIASHHNTSCTYIYPDEVPKIYINSTKREEQSSWKGWGDQYLDSLNAVQNGVAFLIVLYFCVISVSFVHRMYQLWRKNPLKNRWWASSVFVVLVLQVVYGSISASLCSSSEPSGPGPPCPCPVVKAAPSLTVVEAAPVAVAPVARWSRVQPLWLLLPLWQSPLWSRALSPSLWWQRLSPSWPLNPHALPQRPSRGRPIPRPGRGRPVHLRPLRRPQHPRGDQGLFGSYLRQLRLRGPRGDVQVRKYAAAPVLASGWPPLTSSWTRWPWLRSSPPTPAPTKLLSR</sequence>
<evidence type="ECO:0000256" key="2">
    <source>
        <dbReference type="SAM" id="Phobius"/>
    </source>
</evidence>
<feature type="transmembrane region" description="Helical" evidence="2">
    <location>
        <begin position="346"/>
        <end position="368"/>
    </location>
</feature>
<dbReference type="EMBL" id="QCYY01002398">
    <property type="protein sequence ID" value="ROT70686.1"/>
    <property type="molecule type" value="Genomic_DNA"/>
</dbReference>
<feature type="region of interest" description="Disordered" evidence="1">
    <location>
        <begin position="1005"/>
        <end position="1031"/>
    </location>
</feature>
<feature type="transmembrane region" description="Helical" evidence="2">
    <location>
        <begin position="1365"/>
        <end position="1383"/>
    </location>
</feature>
<keyword evidence="2" id="KW-0812">Transmembrane</keyword>
<dbReference type="SUPFAM" id="SSF81660">
    <property type="entry name" value="Metal cation-transporting ATPase, ATP-binding domain N"/>
    <property type="match status" value="1"/>
</dbReference>
<dbReference type="PANTHER" id="PTHR13219:SF6">
    <property type="entry name" value="TRANSMEMBRANE PROTEIN 94"/>
    <property type="match status" value="1"/>
</dbReference>
<dbReference type="InterPro" id="IPR008250">
    <property type="entry name" value="ATPase_P-typ_transduc_dom_A_sf"/>
</dbReference>
<dbReference type="Proteomes" id="UP000283509">
    <property type="component" value="Unassembled WGS sequence"/>
</dbReference>
<dbReference type="SUPFAM" id="SSF81665">
    <property type="entry name" value="Calcium ATPase, transmembrane domain M"/>
    <property type="match status" value="1"/>
</dbReference>
<feature type="compositionally biased region" description="Basic residues" evidence="1">
    <location>
        <begin position="1483"/>
        <end position="1498"/>
    </location>
</feature>
<dbReference type="InterPro" id="IPR039720">
    <property type="entry name" value="TMEM94"/>
</dbReference>
<feature type="transmembrane region" description="Helical" evidence="2">
    <location>
        <begin position="1209"/>
        <end position="1233"/>
    </location>
</feature>
<evidence type="ECO:0000313" key="3">
    <source>
        <dbReference type="EMBL" id="ROT70686.1"/>
    </source>
</evidence>
<keyword evidence="2" id="KW-0472">Membrane</keyword>
<keyword evidence="2" id="KW-1133">Transmembrane helix</keyword>
<feature type="transmembrane region" description="Helical" evidence="2">
    <location>
        <begin position="1178"/>
        <end position="1203"/>
    </location>
</feature>
<keyword evidence="4" id="KW-1185">Reference proteome</keyword>
<dbReference type="OrthoDB" id="5568754at2759"/>
<organism evidence="3 4">
    <name type="scientific">Penaeus vannamei</name>
    <name type="common">Whiteleg shrimp</name>
    <name type="synonym">Litopenaeus vannamei</name>
    <dbReference type="NCBI Taxonomy" id="6689"/>
    <lineage>
        <taxon>Eukaryota</taxon>
        <taxon>Metazoa</taxon>
        <taxon>Ecdysozoa</taxon>
        <taxon>Arthropoda</taxon>
        <taxon>Crustacea</taxon>
        <taxon>Multicrustacea</taxon>
        <taxon>Malacostraca</taxon>
        <taxon>Eumalacostraca</taxon>
        <taxon>Eucarida</taxon>
        <taxon>Decapoda</taxon>
        <taxon>Dendrobranchiata</taxon>
        <taxon>Penaeoidea</taxon>
        <taxon>Penaeidae</taxon>
        <taxon>Penaeus</taxon>
    </lineage>
</organism>
<evidence type="ECO:0000256" key="1">
    <source>
        <dbReference type="SAM" id="MobiDB-lite"/>
    </source>
</evidence>
<protein>
    <recommendedName>
        <fullName evidence="5">Transmembrane protein 94</fullName>
    </recommendedName>
</protein>
<dbReference type="SUPFAM" id="SSF81653">
    <property type="entry name" value="Calcium ATPase, transduction domain A"/>
    <property type="match status" value="1"/>
</dbReference>
<dbReference type="Gene3D" id="2.70.150.10">
    <property type="entry name" value="Calcium-transporting ATPase, cytoplasmic transduction domain A"/>
    <property type="match status" value="1"/>
</dbReference>
<comment type="caution">
    <text evidence="3">The sequence shown here is derived from an EMBL/GenBank/DDBJ whole genome shotgun (WGS) entry which is preliminary data.</text>
</comment>
<feature type="compositionally biased region" description="Polar residues" evidence="1">
    <location>
        <begin position="1008"/>
        <end position="1031"/>
    </location>
</feature>